<evidence type="ECO:0000313" key="2">
    <source>
        <dbReference type="Proteomes" id="UP001339883"/>
    </source>
</evidence>
<dbReference type="GO" id="GO:0016787">
    <property type="term" value="F:hydrolase activity"/>
    <property type="evidence" value="ECO:0007669"/>
    <property type="project" value="UniProtKB-KW"/>
</dbReference>
<proteinExistence type="predicted"/>
<sequence>MSIKLIAVDMDGTFLNGEKKYNKQRFLAQFLQLQARNIHFVAASGNQLWTLKNYFSDIQDEIAYVAENGAYVVDGVEEVSFSHFSQDAVDTMIHDLSQHYADGIILCGKQGAYIGPAVKSEAMPKLNKYFKRLKQVEDLENVDDLICKVTINTTYYDFDELTNDLNGKPYIQSGDVKLVSSGFGFIDLIVPKKHKAYGLDFLQQKWNISDHEILAIGDNNNDIEMVSKAGYGFAVENAIPELKKVAKYMAKHNEQEAVLDVIDIVLKAKDEEELTRLCEAESA</sequence>
<evidence type="ECO:0000313" key="1">
    <source>
        <dbReference type="EMBL" id="MEB5476953.1"/>
    </source>
</evidence>
<dbReference type="InterPro" id="IPR023214">
    <property type="entry name" value="HAD_sf"/>
</dbReference>
<protein>
    <submittedName>
        <fullName evidence="1">HAD family hydrolase</fullName>
    </submittedName>
</protein>
<gene>
    <name evidence="1" type="ORF">I2F25_07870</name>
</gene>
<dbReference type="InterPro" id="IPR036412">
    <property type="entry name" value="HAD-like_sf"/>
</dbReference>
<reference evidence="1 2" key="1">
    <citation type="submission" date="2019-08" db="EMBL/GenBank/DDBJ databases">
        <title>Five species of Acinetobacter isolated from floral nectar and animal pollinators.</title>
        <authorList>
            <person name="Hendry T.A."/>
        </authorList>
    </citation>
    <scope>NUCLEOTIDE SEQUENCE [LARGE SCALE GENOMIC DNA]</scope>
    <source>
        <strain evidence="1 2">MD18.27</strain>
    </source>
</reference>
<organism evidence="1 2">
    <name type="scientific">Acinetobacter pollinis</name>
    <dbReference type="NCBI Taxonomy" id="2605270"/>
    <lineage>
        <taxon>Bacteria</taxon>
        <taxon>Pseudomonadati</taxon>
        <taxon>Pseudomonadota</taxon>
        <taxon>Gammaproteobacteria</taxon>
        <taxon>Moraxellales</taxon>
        <taxon>Moraxellaceae</taxon>
        <taxon>Acinetobacter</taxon>
    </lineage>
</organism>
<keyword evidence="2" id="KW-1185">Reference proteome</keyword>
<dbReference type="SFLD" id="SFLDG01140">
    <property type="entry name" value="C2.B:_Phosphomannomutase_and_P"/>
    <property type="match status" value="1"/>
</dbReference>
<dbReference type="Pfam" id="PF08282">
    <property type="entry name" value="Hydrolase_3"/>
    <property type="match status" value="1"/>
</dbReference>
<dbReference type="PANTHER" id="PTHR10000">
    <property type="entry name" value="PHOSPHOSERINE PHOSPHATASE"/>
    <property type="match status" value="1"/>
</dbReference>
<dbReference type="RefSeq" id="WP_325775372.1">
    <property type="nucleotide sequence ID" value="NZ_VTDN01000005.1"/>
</dbReference>
<dbReference type="NCBIfam" id="TIGR01484">
    <property type="entry name" value="HAD-SF-IIB"/>
    <property type="match status" value="1"/>
</dbReference>
<dbReference type="PANTHER" id="PTHR10000:SF53">
    <property type="entry name" value="5-AMINO-6-(5-PHOSPHO-D-RIBITYLAMINO)URACIL PHOSPHATASE YBJI-RELATED"/>
    <property type="match status" value="1"/>
</dbReference>
<dbReference type="SUPFAM" id="SSF56784">
    <property type="entry name" value="HAD-like"/>
    <property type="match status" value="1"/>
</dbReference>
<dbReference type="Proteomes" id="UP001339883">
    <property type="component" value="Unassembled WGS sequence"/>
</dbReference>
<dbReference type="InterPro" id="IPR006379">
    <property type="entry name" value="HAD-SF_hydro_IIB"/>
</dbReference>
<dbReference type="CDD" id="cd07518">
    <property type="entry name" value="HAD_YbiV-Like"/>
    <property type="match status" value="1"/>
</dbReference>
<dbReference type="NCBIfam" id="TIGR00099">
    <property type="entry name" value="Cof-subfamily"/>
    <property type="match status" value="1"/>
</dbReference>
<dbReference type="Gene3D" id="3.40.50.1000">
    <property type="entry name" value="HAD superfamily/HAD-like"/>
    <property type="match status" value="1"/>
</dbReference>
<dbReference type="EMBL" id="VTDN01000005">
    <property type="protein sequence ID" value="MEB5476953.1"/>
    <property type="molecule type" value="Genomic_DNA"/>
</dbReference>
<comment type="caution">
    <text evidence="1">The sequence shown here is derived from an EMBL/GenBank/DDBJ whole genome shotgun (WGS) entry which is preliminary data.</text>
</comment>
<dbReference type="SFLD" id="SFLDS00003">
    <property type="entry name" value="Haloacid_Dehalogenase"/>
    <property type="match status" value="1"/>
</dbReference>
<keyword evidence="1" id="KW-0378">Hydrolase</keyword>
<accession>A0ABU6DT01</accession>
<dbReference type="Gene3D" id="3.30.1240.10">
    <property type="match status" value="1"/>
</dbReference>
<dbReference type="InterPro" id="IPR000150">
    <property type="entry name" value="Cof"/>
</dbReference>
<name>A0ABU6DT01_9GAMM</name>